<accession>A0A371YS81</accession>
<name>A0A371YS81_9GAMM</name>
<sequence length="393" mass="44986">MTGKADFSYGSTFVQKINSAESIRGLACLAVVFSHLSLSFIPYLHYFDVNDVANNQLIYAIHHSPFAFLYSGTAAVFIFFVLSGYVLSYAICKNPAQISFKLKNMWIKRYPRLMIPALFSCLLIWVVFNTIKIDSQHAGGWLQSYVTQVFSLKTVFYEGTIGSFLFAESNINWVLWTMTIELLGSFTLFILIGLRQLHHVVFFIGSIVFAYFAYYWRGEGFCMGISSFIIGMYIYFYGRQISLLCASTLLILGLYLAGAHNTSQSYVWLYEWLGNRTYEYGNFFAGILIVYSILMNQKLSNILDQPLLVWLGKLSFSVYLLHLMLMYLICLPFLNLFLSWGWSYLSAVMWASSIFIIVTLGIAQVYSHYVDELSIYVSQKIAKLILKPKDQVS</sequence>
<reference evidence="3 4" key="1">
    <citation type="submission" date="2018-08" db="EMBL/GenBank/DDBJ databases">
        <title>The draft genome of Acinetobacter sichuanensis strain WCHAc060041.</title>
        <authorList>
            <person name="Qin J."/>
            <person name="Feng Y."/>
            <person name="Zong Z."/>
        </authorList>
    </citation>
    <scope>NUCLEOTIDE SEQUENCE [LARGE SCALE GENOMIC DNA]</scope>
    <source>
        <strain evidence="3 4">WCHAc060041</strain>
    </source>
</reference>
<feature type="transmembrane region" description="Helical" evidence="1">
    <location>
        <begin position="113"/>
        <end position="133"/>
    </location>
</feature>
<feature type="transmembrane region" description="Helical" evidence="1">
    <location>
        <begin position="316"/>
        <end position="338"/>
    </location>
</feature>
<feature type="transmembrane region" description="Helical" evidence="1">
    <location>
        <begin position="173"/>
        <end position="194"/>
    </location>
</feature>
<dbReference type="InterPro" id="IPR002656">
    <property type="entry name" value="Acyl_transf_3_dom"/>
</dbReference>
<dbReference type="EMBL" id="PYIX02000007">
    <property type="protein sequence ID" value="RFC84326.1"/>
    <property type="molecule type" value="Genomic_DNA"/>
</dbReference>
<feature type="transmembrane region" description="Helical" evidence="1">
    <location>
        <begin position="236"/>
        <end position="257"/>
    </location>
</feature>
<keyword evidence="3" id="KW-0012">Acyltransferase</keyword>
<organism evidence="3 4">
    <name type="scientific">Acinetobacter sichuanensis</name>
    <dbReference type="NCBI Taxonomy" id="2136183"/>
    <lineage>
        <taxon>Bacteria</taxon>
        <taxon>Pseudomonadati</taxon>
        <taxon>Pseudomonadota</taxon>
        <taxon>Gammaproteobacteria</taxon>
        <taxon>Moraxellales</taxon>
        <taxon>Moraxellaceae</taxon>
        <taxon>Acinetobacter</taxon>
    </lineage>
</organism>
<gene>
    <name evidence="3" type="ORF">C9E89_006545</name>
</gene>
<keyword evidence="3" id="KW-0808">Transferase</keyword>
<evidence type="ECO:0000259" key="2">
    <source>
        <dbReference type="Pfam" id="PF01757"/>
    </source>
</evidence>
<keyword evidence="1" id="KW-0472">Membrane</keyword>
<keyword evidence="1" id="KW-0812">Transmembrane</keyword>
<feature type="transmembrane region" description="Helical" evidence="1">
    <location>
        <begin position="344"/>
        <end position="366"/>
    </location>
</feature>
<dbReference type="Proteomes" id="UP000240957">
    <property type="component" value="Unassembled WGS sequence"/>
</dbReference>
<evidence type="ECO:0000313" key="3">
    <source>
        <dbReference type="EMBL" id="RFC84326.1"/>
    </source>
</evidence>
<protein>
    <submittedName>
        <fullName evidence="3">Acyltransferase</fullName>
    </submittedName>
</protein>
<feature type="domain" description="Acyltransferase 3" evidence="2">
    <location>
        <begin position="21"/>
        <end position="361"/>
    </location>
</feature>
<dbReference type="OrthoDB" id="9767863at2"/>
<evidence type="ECO:0000313" key="4">
    <source>
        <dbReference type="Proteomes" id="UP000240957"/>
    </source>
</evidence>
<feature type="transmembrane region" description="Helical" evidence="1">
    <location>
        <begin position="26"/>
        <end position="47"/>
    </location>
</feature>
<feature type="transmembrane region" description="Helical" evidence="1">
    <location>
        <begin position="277"/>
        <end position="295"/>
    </location>
</feature>
<dbReference type="PANTHER" id="PTHR23028:SF134">
    <property type="entry name" value="PUTATIVE (AFU_ORTHOLOGUE AFUA_4G08520)-RELATED"/>
    <property type="match status" value="1"/>
</dbReference>
<comment type="caution">
    <text evidence="3">The sequence shown here is derived from an EMBL/GenBank/DDBJ whole genome shotgun (WGS) entry which is preliminary data.</text>
</comment>
<dbReference type="GO" id="GO:0016747">
    <property type="term" value="F:acyltransferase activity, transferring groups other than amino-acyl groups"/>
    <property type="evidence" value="ECO:0007669"/>
    <property type="project" value="InterPro"/>
</dbReference>
<dbReference type="PANTHER" id="PTHR23028">
    <property type="entry name" value="ACETYLTRANSFERASE"/>
    <property type="match status" value="1"/>
</dbReference>
<feature type="transmembrane region" description="Helical" evidence="1">
    <location>
        <begin position="67"/>
        <end position="92"/>
    </location>
</feature>
<feature type="transmembrane region" description="Helical" evidence="1">
    <location>
        <begin position="200"/>
        <end position="216"/>
    </location>
</feature>
<evidence type="ECO:0000256" key="1">
    <source>
        <dbReference type="SAM" id="Phobius"/>
    </source>
</evidence>
<dbReference type="Pfam" id="PF01757">
    <property type="entry name" value="Acyl_transf_3"/>
    <property type="match status" value="1"/>
</dbReference>
<dbReference type="InterPro" id="IPR050879">
    <property type="entry name" value="Acyltransferase_3"/>
</dbReference>
<proteinExistence type="predicted"/>
<keyword evidence="1" id="KW-1133">Transmembrane helix</keyword>
<dbReference type="AlphaFoldDB" id="A0A371YS81"/>